<protein>
    <submittedName>
        <fullName evidence="1">Uncharacterized protein</fullName>
    </submittedName>
</protein>
<dbReference type="Proteomes" id="UP000249057">
    <property type="component" value="Unassembled WGS sequence"/>
</dbReference>
<proteinExistence type="predicted"/>
<evidence type="ECO:0000313" key="1">
    <source>
        <dbReference type="EMBL" id="RAH49314.1"/>
    </source>
</evidence>
<name>A0ACD1GJ46_9EURO</name>
<accession>A0ACD1GJ46</accession>
<organism evidence="1 2">
    <name type="scientific">Aspergillus brunneoviolaceus CBS 621.78</name>
    <dbReference type="NCBI Taxonomy" id="1450534"/>
    <lineage>
        <taxon>Eukaryota</taxon>
        <taxon>Fungi</taxon>
        <taxon>Dikarya</taxon>
        <taxon>Ascomycota</taxon>
        <taxon>Pezizomycotina</taxon>
        <taxon>Eurotiomycetes</taxon>
        <taxon>Eurotiomycetidae</taxon>
        <taxon>Eurotiales</taxon>
        <taxon>Aspergillaceae</taxon>
        <taxon>Aspergillus</taxon>
        <taxon>Aspergillus subgen. Circumdati</taxon>
    </lineage>
</organism>
<gene>
    <name evidence="1" type="ORF">BO95DRAFT_13753</name>
</gene>
<dbReference type="EMBL" id="KZ825319">
    <property type="protein sequence ID" value="RAH49314.1"/>
    <property type="molecule type" value="Genomic_DNA"/>
</dbReference>
<sequence length="96" mass="10435">MQVTALSSHVVPRPLPCRVSQEPSWAKLGQVGPSLAKEACLLPFFSCLCFFAKPTVLGAMTQSDPVRHLSLRFKPVSCDAIIVNAFAMETTTRSTI</sequence>
<keyword evidence="2" id="KW-1185">Reference proteome</keyword>
<evidence type="ECO:0000313" key="2">
    <source>
        <dbReference type="Proteomes" id="UP000249057"/>
    </source>
</evidence>
<reference evidence="1" key="1">
    <citation type="submission" date="2018-02" db="EMBL/GenBank/DDBJ databases">
        <title>The genomes of Aspergillus section Nigri reveals drivers in fungal speciation.</title>
        <authorList>
            <consortium name="DOE Joint Genome Institute"/>
            <person name="Vesth T.C."/>
            <person name="Nybo J."/>
            <person name="Theobald S."/>
            <person name="Brandl J."/>
            <person name="Frisvad J.C."/>
            <person name="Nielsen K.F."/>
            <person name="Lyhne E.K."/>
            <person name="Kogle M.E."/>
            <person name="Kuo A."/>
            <person name="Riley R."/>
            <person name="Clum A."/>
            <person name="Nolan M."/>
            <person name="Lipzen A."/>
            <person name="Salamov A."/>
            <person name="Henrissat B."/>
            <person name="Wiebenga A."/>
            <person name="De vries R.P."/>
            <person name="Grigoriev I.V."/>
            <person name="Mortensen U.H."/>
            <person name="Andersen M.R."/>
            <person name="Baker S.E."/>
        </authorList>
    </citation>
    <scope>NUCLEOTIDE SEQUENCE</scope>
    <source>
        <strain evidence="1">CBS 621.78</strain>
    </source>
</reference>